<accession>A0A7M3UNY3</accession>
<organismHost>
    <name type="scientific">Pyramimonas plurioculata</name>
    <dbReference type="NCBI Taxonomy" id="36893"/>
</organismHost>
<protein>
    <recommendedName>
        <fullName evidence="2">Glycosyltransferase</fullName>
    </recommendedName>
</protein>
<gene>
    <name evidence="1" type="ORF">HWQ62_00292</name>
</gene>
<evidence type="ECO:0000313" key="1">
    <source>
        <dbReference type="EMBL" id="QOI90428.1"/>
    </source>
</evidence>
<evidence type="ECO:0008006" key="2">
    <source>
        <dbReference type="Google" id="ProtNLM"/>
    </source>
</evidence>
<proteinExistence type="predicted"/>
<dbReference type="EMBL" id="MT663537">
    <property type="protein sequence ID" value="QOI90428.1"/>
    <property type="molecule type" value="Genomic_DNA"/>
</dbReference>
<sequence length="328" mass="38140">MVVLNIYIIHYTKRSDRLGNIEKLRTLAKEEPNLQININVVDDHQPESININNIKNLVKLEALPEGENIFYQKFLKQMSLPIFSNTFHHFKAIQHISKNSPNEYNIILEDDVVYSNKIFTQISTLIDTVKTTDFDIIFLGQPSDKTPTTNNLQVDNMDTKDIILHCCESYMVSSKAAKDILINFFPIRFVYNIQMSYIINKHNYKCMKIFPNICGDGSKMGDFTSSILTNNVLIFNEVYKKVYIMLESGEPLTDAQQNEITDLFLSNQRKNNPDFMYLEALFHKKLGNIKTSKTMFEQAMALYEKDDVPMNNTSTFLKNYIEMFRVIQ</sequence>
<reference evidence="1" key="1">
    <citation type="submission" date="2020-06" db="EMBL/GenBank/DDBJ databases">
        <title>Lateral gene transfer of anion-conducting channel rhodopsins between green algae and giant viruses.</title>
        <authorList>
            <person name="Rozenberg A."/>
            <person name="Oppermann J."/>
            <person name="Wietek J."/>
            <person name="Fernandez Lahore R.G."/>
            <person name="Sandaa R.-A."/>
            <person name="Bratbak G."/>
            <person name="Hegemann P."/>
            <person name="Beja O."/>
        </authorList>
    </citation>
    <scope>NUCLEOTIDE SEQUENCE</scope>
    <source>
        <strain evidence="1">01B</strain>
    </source>
</reference>
<organism evidence="1">
    <name type="scientific">Pyramimonas orientalis virus</name>
    <name type="common">PoV01</name>
    <dbReference type="NCBI Taxonomy" id="455367"/>
    <lineage>
        <taxon>Viruses</taxon>
        <taxon>Varidnaviria</taxon>
        <taxon>Bamfordvirae</taxon>
        <taxon>Nucleocytoviricota</taxon>
        <taxon>Megaviricetes</taxon>
        <taxon>Imitervirales</taxon>
        <taxon>Allomimiviridae</taxon>
        <taxon>Heliosvirus</taxon>
        <taxon>Heliosvirus raunefjordenense</taxon>
    </lineage>
</organism>
<name>A0A7M3UNY3_POV01</name>